<dbReference type="Pfam" id="PF00024">
    <property type="entry name" value="PAN_1"/>
    <property type="match status" value="1"/>
</dbReference>
<dbReference type="AlphaFoldDB" id="A0A7E6FF64"/>
<feature type="domain" description="Apple" evidence="1">
    <location>
        <begin position="1"/>
        <end position="55"/>
    </location>
</feature>
<dbReference type="SUPFAM" id="SSF57414">
    <property type="entry name" value="Hairpin loop containing domain-like"/>
    <property type="match status" value="1"/>
</dbReference>
<dbReference type="Proteomes" id="UP000515154">
    <property type="component" value="Linkage group LG17"/>
</dbReference>
<name>A0A7E6FF64_9MOLL</name>
<dbReference type="RefSeq" id="XP_036366394.1">
    <property type="nucleotide sequence ID" value="XM_036510501.1"/>
</dbReference>
<evidence type="ECO:0000313" key="3">
    <source>
        <dbReference type="RefSeq" id="XP_036366394.1"/>
    </source>
</evidence>
<evidence type="ECO:0000259" key="1">
    <source>
        <dbReference type="PROSITE" id="PS50948"/>
    </source>
</evidence>
<proteinExistence type="predicted"/>
<reference evidence="3" key="1">
    <citation type="submission" date="2025-08" db="UniProtKB">
        <authorList>
            <consortium name="RefSeq"/>
        </authorList>
    </citation>
    <scope>IDENTIFICATION</scope>
</reference>
<dbReference type="PROSITE" id="PS50948">
    <property type="entry name" value="PAN"/>
    <property type="match status" value="1"/>
</dbReference>
<dbReference type="KEGG" id="osn:118766781"/>
<organism evidence="2 3">
    <name type="scientific">Octopus sinensis</name>
    <name type="common">East Asian common octopus</name>
    <dbReference type="NCBI Taxonomy" id="2607531"/>
    <lineage>
        <taxon>Eukaryota</taxon>
        <taxon>Metazoa</taxon>
        <taxon>Spiralia</taxon>
        <taxon>Lophotrochozoa</taxon>
        <taxon>Mollusca</taxon>
        <taxon>Cephalopoda</taxon>
        <taxon>Coleoidea</taxon>
        <taxon>Octopodiformes</taxon>
        <taxon>Octopoda</taxon>
        <taxon>Incirrata</taxon>
        <taxon>Octopodidae</taxon>
        <taxon>Octopus</taxon>
    </lineage>
</organism>
<dbReference type="InterPro" id="IPR003609">
    <property type="entry name" value="Pan_app"/>
</dbReference>
<keyword evidence="2" id="KW-1185">Reference proteome</keyword>
<evidence type="ECO:0000313" key="2">
    <source>
        <dbReference type="Proteomes" id="UP000515154"/>
    </source>
</evidence>
<protein>
    <submittedName>
        <fullName evidence="3">Uncharacterized protein LOC118766781</fullName>
    </submittedName>
</protein>
<sequence>MAVGASECADECLKMPSCKSFAVSESFTACRIYVTWSGETRLTNINARSYYQKAINASCPVNIIYGGQFKNDGNVARPEAKTFFDCLKLCRDSASCYSTNFDVTTSRCYLNPNNSTSADLIITSNNWISTEVDRYKFDNDPNILSDLNGLGCDVKFLYFLYFIQERRNDATERGARFSKRQNTFGDIKLKTVTPADSFYDCAIKCITSPECLGIRYELFCQMAVKY</sequence>
<accession>A0A7E6FF64</accession>
<dbReference type="Gene3D" id="3.50.4.10">
    <property type="entry name" value="Hepatocyte Growth Factor"/>
    <property type="match status" value="1"/>
</dbReference>
<gene>
    <name evidence="3" type="primary">LOC118766781</name>
</gene>